<evidence type="ECO:0000256" key="7">
    <source>
        <dbReference type="SAM" id="Phobius"/>
    </source>
</evidence>
<protein>
    <submittedName>
        <fullName evidence="9">Predicted arabinose efflux permease, MFS family</fullName>
    </submittedName>
</protein>
<feature type="transmembrane region" description="Helical" evidence="7">
    <location>
        <begin position="20"/>
        <end position="38"/>
    </location>
</feature>
<feature type="transmembrane region" description="Helical" evidence="7">
    <location>
        <begin position="50"/>
        <end position="72"/>
    </location>
</feature>
<accession>A0A1I5TDK3</accession>
<keyword evidence="3" id="KW-1003">Cell membrane</keyword>
<feature type="transmembrane region" description="Helical" evidence="7">
    <location>
        <begin position="167"/>
        <end position="187"/>
    </location>
</feature>
<organism evidence="9 10">
    <name type="scientific">Amycolatopsis rubida</name>
    <dbReference type="NCBI Taxonomy" id="112413"/>
    <lineage>
        <taxon>Bacteria</taxon>
        <taxon>Bacillati</taxon>
        <taxon>Actinomycetota</taxon>
        <taxon>Actinomycetes</taxon>
        <taxon>Pseudonocardiales</taxon>
        <taxon>Pseudonocardiaceae</taxon>
        <taxon>Amycolatopsis</taxon>
    </lineage>
</organism>
<feature type="transmembrane region" description="Helical" evidence="7">
    <location>
        <begin position="338"/>
        <end position="361"/>
    </location>
</feature>
<evidence type="ECO:0000313" key="10">
    <source>
        <dbReference type="Proteomes" id="UP000199137"/>
    </source>
</evidence>
<dbReference type="GO" id="GO:0022857">
    <property type="term" value="F:transmembrane transporter activity"/>
    <property type="evidence" value="ECO:0007669"/>
    <property type="project" value="InterPro"/>
</dbReference>
<feature type="transmembrane region" description="Helical" evidence="7">
    <location>
        <begin position="382"/>
        <end position="402"/>
    </location>
</feature>
<dbReference type="InterPro" id="IPR036259">
    <property type="entry name" value="MFS_trans_sf"/>
</dbReference>
<evidence type="ECO:0000256" key="4">
    <source>
        <dbReference type="ARBA" id="ARBA00022692"/>
    </source>
</evidence>
<dbReference type="PROSITE" id="PS50850">
    <property type="entry name" value="MFS"/>
    <property type="match status" value="1"/>
</dbReference>
<dbReference type="STRING" id="112413.SAMN05421854_10767"/>
<feature type="transmembrane region" description="Helical" evidence="7">
    <location>
        <begin position="408"/>
        <end position="426"/>
    </location>
</feature>
<name>A0A1I5TDK3_9PSEU</name>
<dbReference type="Pfam" id="PF07690">
    <property type="entry name" value="MFS_1"/>
    <property type="match status" value="1"/>
</dbReference>
<feature type="transmembrane region" description="Helical" evidence="7">
    <location>
        <begin position="247"/>
        <end position="264"/>
    </location>
</feature>
<feature type="transmembrane region" description="Helical" evidence="7">
    <location>
        <begin position="314"/>
        <end position="332"/>
    </location>
</feature>
<dbReference type="CDD" id="cd17369">
    <property type="entry name" value="MFS_ShiA_like"/>
    <property type="match status" value="1"/>
</dbReference>
<evidence type="ECO:0000256" key="5">
    <source>
        <dbReference type="ARBA" id="ARBA00022989"/>
    </source>
</evidence>
<feature type="transmembrane region" description="Helical" evidence="7">
    <location>
        <begin position="120"/>
        <end position="146"/>
    </location>
</feature>
<dbReference type="Gene3D" id="1.20.1250.20">
    <property type="entry name" value="MFS general substrate transporter like domains"/>
    <property type="match status" value="2"/>
</dbReference>
<keyword evidence="6 7" id="KW-0472">Membrane</keyword>
<dbReference type="InterPro" id="IPR020846">
    <property type="entry name" value="MFS_dom"/>
</dbReference>
<dbReference type="SUPFAM" id="SSF103473">
    <property type="entry name" value="MFS general substrate transporter"/>
    <property type="match status" value="1"/>
</dbReference>
<evidence type="ECO:0000256" key="6">
    <source>
        <dbReference type="ARBA" id="ARBA00023136"/>
    </source>
</evidence>
<keyword evidence="4 7" id="KW-0812">Transmembrane</keyword>
<dbReference type="RefSeq" id="WP_167545430.1">
    <property type="nucleotide sequence ID" value="NZ_FOWC01000007.1"/>
</dbReference>
<dbReference type="Pfam" id="PF00083">
    <property type="entry name" value="Sugar_tr"/>
    <property type="match status" value="1"/>
</dbReference>
<dbReference type="EMBL" id="FOWC01000007">
    <property type="protein sequence ID" value="SFP81104.1"/>
    <property type="molecule type" value="Genomic_DNA"/>
</dbReference>
<dbReference type="AlphaFoldDB" id="A0A1I5TDK3"/>
<feature type="transmembrane region" description="Helical" evidence="7">
    <location>
        <begin position="93"/>
        <end position="114"/>
    </location>
</feature>
<dbReference type="PANTHER" id="PTHR43045">
    <property type="entry name" value="SHIKIMATE TRANSPORTER"/>
    <property type="match status" value="1"/>
</dbReference>
<dbReference type="Proteomes" id="UP000199137">
    <property type="component" value="Unassembled WGS sequence"/>
</dbReference>
<reference evidence="9 10" key="1">
    <citation type="submission" date="2016-10" db="EMBL/GenBank/DDBJ databases">
        <authorList>
            <person name="de Groot N.N."/>
        </authorList>
    </citation>
    <scope>NUCLEOTIDE SEQUENCE [LARGE SCALE GENOMIC DNA]</scope>
    <source>
        <strain evidence="9 10">DSM 44637</strain>
    </source>
</reference>
<evidence type="ECO:0000256" key="2">
    <source>
        <dbReference type="ARBA" id="ARBA00022448"/>
    </source>
</evidence>
<keyword evidence="2" id="KW-0813">Transport</keyword>
<dbReference type="InterPro" id="IPR005828">
    <property type="entry name" value="MFS_sugar_transport-like"/>
</dbReference>
<feature type="transmembrane region" description="Helical" evidence="7">
    <location>
        <begin position="284"/>
        <end position="302"/>
    </location>
</feature>
<evidence type="ECO:0000313" key="9">
    <source>
        <dbReference type="EMBL" id="SFP81104.1"/>
    </source>
</evidence>
<proteinExistence type="predicted"/>
<evidence type="ECO:0000259" key="8">
    <source>
        <dbReference type="PROSITE" id="PS50850"/>
    </source>
</evidence>
<keyword evidence="5 7" id="KW-1133">Transmembrane helix</keyword>
<dbReference type="PANTHER" id="PTHR43045:SF1">
    <property type="entry name" value="SHIKIMATE TRANSPORTER"/>
    <property type="match status" value="1"/>
</dbReference>
<sequence>MSVPGRIAPAEAATKRRGKVLAAAIAAQSLEYYDFLIYGTAASLVFNRAFFPSTSAVAGVLAAFATFAVGFAGRPVGAAVFGHIGDRFGRKPALVASTLSMAVATTLVGLLPTFSSIGALAPVLLVILRVGQGIAVGGVWGGSTLLAVEHAPPNRRGLHGSLPQLGIFAGMVLGTLVFVVLSGVLTADQFAAWGWRIPFLLGVLMIPVVFYIHHYLEDSPDFRAVEEKLAAAPKRSSVVRVLRRPKNLLLVVFIFLPATIMFYATATGLLDYGVRELKIAKDTMLTAVMFSMIATGVSTVLCGRLSDTVGRRPVYAGGVVLAGIWGFALFPLAETRNFWAILLAIVVGQISVGAMFGPGVTMFAEMFPPSVRFSGASMGYQLANIIGGGLAPFVMAALIAATHTTVSVSVYLLAACLISLVPLALLGRRTWTAAAAEES</sequence>
<evidence type="ECO:0000256" key="1">
    <source>
        <dbReference type="ARBA" id="ARBA00004651"/>
    </source>
</evidence>
<dbReference type="InterPro" id="IPR011701">
    <property type="entry name" value="MFS"/>
</dbReference>
<gene>
    <name evidence="9" type="ORF">SAMN05421854_10767</name>
</gene>
<comment type="subcellular location">
    <subcellularLocation>
        <location evidence="1">Cell membrane</location>
        <topology evidence="1">Multi-pass membrane protein</topology>
    </subcellularLocation>
</comment>
<feature type="domain" description="Major facilitator superfamily (MFS) profile" evidence="8">
    <location>
        <begin position="20"/>
        <end position="431"/>
    </location>
</feature>
<dbReference type="GO" id="GO:0005886">
    <property type="term" value="C:plasma membrane"/>
    <property type="evidence" value="ECO:0007669"/>
    <property type="project" value="UniProtKB-SubCell"/>
</dbReference>
<evidence type="ECO:0000256" key="3">
    <source>
        <dbReference type="ARBA" id="ARBA00022475"/>
    </source>
</evidence>
<feature type="transmembrane region" description="Helical" evidence="7">
    <location>
        <begin position="193"/>
        <end position="213"/>
    </location>
</feature>